<dbReference type="Pfam" id="PF01656">
    <property type="entry name" value="CbiA"/>
    <property type="match status" value="1"/>
</dbReference>
<proteinExistence type="predicted"/>
<dbReference type="PANTHER" id="PTHR13696">
    <property type="entry name" value="P-LOOP CONTAINING NUCLEOSIDE TRIPHOSPHATE HYDROLASE"/>
    <property type="match status" value="1"/>
</dbReference>
<dbReference type="RefSeq" id="WP_033721400.1">
    <property type="nucleotide sequence ID" value="NZ_JAEKMK010000032.1"/>
</dbReference>
<sequence length="287" mass="30239">MSIYATATIAGSAGKTTSVTSLAVLCASRGASVRVIDFDPQGNASRQLGYADLDENELTVADVLAEAATIADVERPALAPAGISEEGLPIFDDESDIENLTVVPAYFPTLDEMKERLGHITGGVTRLRRAISAAPPVDVTLIDAPGVKGALTLSAILATQADQTSGASGVLTCTLPKPKEIEGIGKLENLIAAVNEDRDLAITLKGIIVCDVPTNKRKLYQESVADLREGYGDLVAPSIGQAVGVPEAYSFYTPVPLFRNARKTTLEYIKVLDHFIAVGLFPEVKAS</sequence>
<name>A0A2A2ZB88_MYCAV</name>
<dbReference type="InterPro" id="IPR050678">
    <property type="entry name" value="DNA_Partitioning_ATPase"/>
</dbReference>
<dbReference type="AlphaFoldDB" id="A0A2A2ZB88"/>
<evidence type="ECO:0000313" key="2">
    <source>
        <dbReference type="EMBL" id="PBA23630.1"/>
    </source>
</evidence>
<reference evidence="2 3" key="1">
    <citation type="submission" date="2017-08" db="EMBL/GenBank/DDBJ databases">
        <title>Phylogenetic analysis of Mycobacterium avium complex whole genomes.</title>
        <authorList>
            <person name="Caverly L.J."/>
            <person name="Spilker T."/>
            <person name="Lipuma J."/>
        </authorList>
    </citation>
    <scope>NUCLEOTIDE SEQUENCE [LARGE SCALE GENOMIC DNA]</scope>
    <source>
        <strain evidence="2 3">FLAC0165</strain>
    </source>
</reference>
<feature type="domain" description="CobQ/CobB/MinD/ParA nucleotide binding" evidence="1">
    <location>
        <begin position="5"/>
        <end position="253"/>
    </location>
</feature>
<comment type="caution">
    <text evidence="2">The sequence shown here is derived from an EMBL/GenBank/DDBJ whole genome shotgun (WGS) entry which is preliminary data.</text>
</comment>
<evidence type="ECO:0000259" key="1">
    <source>
        <dbReference type="Pfam" id="PF01656"/>
    </source>
</evidence>
<dbReference type="Gene3D" id="3.40.50.300">
    <property type="entry name" value="P-loop containing nucleotide triphosphate hydrolases"/>
    <property type="match status" value="1"/>
</dbReference>
<accession>A0A2A2ZB88</accession>
<dbReference type="InterPro" id="IPR002586">
    <property type="entry name" value="CobQ/CobB/MinD/ParA_Nub-bd_dom"/>
</dbReference>
<dbReference type="InterPro" id="IPR027417">
    <property type="entry name" value="P-loop_NTPase"/>
</dbReference>
<dbReference type="PANTHER" id="PTHR13696:SF52">
    <property type="entry name" value="PARA FAMILY PROTEIN CT_582"/>
    <property type="match status" value="1"/>
</dbReference>
<gene>
    <name evidence="2" type="ORF">CKJ66_27335</name>
</gene>
<dbReference type="SUPFAM" id="SSF52540">
    <property type="entry name" value="P-loop containing nucleoside triphosphate hydrolases"/>
    <property type="match status" value="1"/>
</dbReference>
<organism evidence="2 3">
    <name type="scientific">Mycobacterium avium</name>
    <dbReference type="NCBI Taxonomy" id="1764"/>
    <lineage>
        <taxon>Bacteria</taxon>
        <taxon>Bacillati</taxon>
        <taxon>Actinomycetota</taxon>
        <taxon>Actinomycetes</taxon>
        <taxon>Mycobacteriales</taxon>
        <taxon>Mycobacteriaceae</taxon>
        <taxon>Mycobacterium</taxon>
        <taxon>Mycobacterium avium complex (MAC)</taxon>
    </lineage>
</organism>
<protein>
    <submittedName>
        <fullName evidence="2">ParA family protein</fullName>
    </submittedName>
</protein>
<dbReference type="Proteomes" id="UP000217768">
    <property type="component" value="Unassembled WGS sequence"/>
</dbReference>
<dbReference type="EMBL" id="NSFD01000058">
    <property type="protein sequence ID" value="PBA23630.1"/>
    <property type="molecule type" value="Genomic_DNA"/>
</dbReference>
<evidence type="ECO:0000313" key="3">
    <source>
        <dbReference type="Proteomes" id="UP000217768"/>
    </source>
</evidence>